<gene>
    <name evidence="3" type="ORF">MNBD_GAMMA05-133</name>
</gene>
<dbReference type="GO" id="GO:0060003">
    <property type="term" value="P:copper ion export"/>
    <property type="evidence" value="ECO:0007669"/>
    <property type="project" value="TreeGrafter"/>
</dbReference>
<name>A0A3B0WSZ1_9ZZZZ</name>
<protein>
    <recommendedName>
        <fullName evidence="2">CzcB-like C-terminal circularly permuted SH3-like domain-containing protein</fullName>
    </recommendedName>
</protein>
<dbReference type="AlphaFoldDB" id="A0A3B0WSZ1"/>
<evidence type="ECO:0000256" key="1">
    <source>
        <dbReference type="ARBA" id="ARBA00022448"/>
    </source>
</evidence>
<feature type="domain" description="CzcB-like C-terminal circularly permuted SH3-like" evidence="2">
    <location>
        <begin position="151"/>
        <end position="210"/>
    </location>
</feature>
<dbReference type="Pfam" id="PF25975">
    <property type="entry name" value="CzcB_C"/>
    <property type="match status" value="1"/>
</dbReference>
<dbReference type="Gene3D" id="2.40.420.20">
    <property type="match status" value="1"/>
</dbReference>
<dbReference type="GO" id="GO:0030313">
    <property type="term" value="C:cell envelope"/>
    <property type="evidence" value="ECO:0007669"/>
    <property type="project" value="TreeGrafter"/>
</dbReference>
<keyword evidence="1" id="KW-0813">Transport</keyword>
<dbReference type="PANTHER" id="PTHR30097">
    <property type="entry name" value="CATION EFFLUX SYSTEM PROTEIN CUSB"/>
    <property type="match status" value="1"/>
</dbReference>
<evidence type="ECO:0000313" key="3">
    <source>
        <dbReference type="EMBL" id="VAW52259.1"/>
    </source>
</evidence>
<proteinExistence type="predicted"/>
<dbReference type="InterPro" id="IPR051909">
    <property type="entry name" value="MFP_Cation_Efflux"/>
</dbReference>
<sequence length="228" mass="25547">MITHCLSRSVLGVALSSVLFIAFVEAGVRDHTRAKRYASVSTLQATELTLTVVKVEKKMLQTWVRAAAKTDASKKKIVAMICTQEAGLIIKNQRVRAFTPSLKSSVYQLWVDEVSQNNECVRVVAMLPKKVFGKEQRYVMEILVHRGKYLSIPNEAIIEEEGQQIAYVQRHKGDYVPQIVYTGIKGELYTQILQGLDDGDEVVTFGSFFIDADYKLNKAGGGHAHHHH</sequence>
<dbReference type="PANTHER" id="PTHR30097:SF4">
    <property type="entry name" value="SLR6042 PROTEIN"/>
    <property type="match status" value="1"/>
</dbReference>
<dbReference type="InterPro" id="IPR058649">
    <property type="entry name" value="CzcB_C"/>
</dbReference>
<organism evidence="3">
    <name type="scientific">hydrothermal vent metagenome</name>
    <dbReference type="NCBI Taxonomy" id="652676"/>
    <lineage>
        <taxon>unclassified sequences</taxon>
        <taxon>metagenomes</taxon>
        <taxon>ecological metagenomes</taxon>
    </lineage>
</organism>
<dbReference type="EMBL" id="UOFE01000026">
    <property type="protein sequence ID" value="VAW52259.1"/>
    <property type="molecule type" value="Genomic_DNA"/>
</dbReference>
<accession>A0A3B0WSZ1</accession>
<reference evidence="3" key="1">
    <citation type="submission" date="2018-06" db="EMBL/GenBank/DDBJ databases">
        <authorList>
            <person name="Zhirakovskaya E."/>
        </authorList>
    </citation>
    <scope>NUCLEOTIDE SEQUENCE</scope>
</reference>
<dbReference type="GO" id="GO:0015679">
    <property type="term" value="P:plasma membrane copper ion transport"/>
    <property type="evidence" value="ECO:0007669"/>
    <property type="project" value="TreeGrafter"/>
</dbReference>
<evidence type="ECO:0000259" key="2">
    <source>
        <dbReference type="Pfam" id="PF25975"/>
    </source>
</evidence>